<comment type="subcellular location">
    <subcellularLocation>
        <location evidence="1">Cell membrane</location>
        <topology evidence="1">Multi-pass membrane protein</topology>
    </subcellularLocation>
</comment>
<keyword evidence="3" id="KW-1003">Cell membrane</keyword>
<evidence type="ECO:0000256" key="12">
    <source>
        <dbReference type="SAM" id="Phobius"/>
    </source>
</evidence>
<dbReference type="Gene3D" id="3.40.50.2300">
    <property type="match status" value="2"/>
</dbReference>
<evidence type="ECO:0000256" key="3">
    <source>
        <dbReference type="ARBA" id="ARBA00022475"/>
    </source>
</evidence>
<evidence type="ECO:0000313" key="15">
    <source>
        <dbReference type="EMBL" id="KAK9397914.1"/>
    </source>
</evidence>
<organism evidence="15 16">
    <name type="scientific">Crotalus adamanteus</name>
    <name type="common">Eastern diamondback rattlesnake</name>
    <dbReference type="NCBI Taxonomy" id="8729"/>
    <lineage>
        <taxon>Eukaryota</taxon>
        <taxon>Metazoa</taxon>
        <taxon>Chordata</taxon>
        <taxon>Craniata</taxon>
        <taxon>Vertebrata</taxon>
        <taxon>Euteleostomi</taxon>
        <taxon>Lepidosauria</taxon>
        <taxon>Squamata</taxon>
        <taxon>Bifurcata</taxon>
        <taxon>Unidentata</taxon>
        <taxon>Episquamata</taxon>
        <taxon>Toxicofera</taxon>
        <taxon>Serpentes</taxon>
        <taxon>Colubroidea</taxon>
        <taxon>Viperidae</taxon>
        <taxon>Crotalinae</taxon>
        <taxon>Crotalus</taxon>
    </lineage>
</organism>
<keyword evidence="4 12" id="KW-0812">Transmembrane</keyword>
<dbReference type="GO" id="GO:0005886">
    <property type="term" value="C:plasma membrane"/>
    <property type="evidence" value="ECO:0007669"/>
    <property type="project" value="UniProtKB-SubCell"/>
</dbReference>
<evidence type="ECO:0000256" key="5">
    <source>
        <dbReference type="ARBA" id="ARBA00022729"/>
    </source>
</evidence>
<feature type="domain" description="G-protein coupled receptors family 3 profile" evidence="14">
    <location>
        <begin position="610"/>
        <end position="874"/>
    </location>
</feature>
<dbReference type="PROSITE" id="PS50259">
    <property type="entry name" value="G_PROTEIN_RECEP_F3_4"/>
    <property type="match status" value="1"/>
</dbReference>
<dbReference type="SUPFAM" id="SSF53822">
    <property type="entry name" value="Periplasmic binding protein-like I"/>
    <property type="match status" value="1"/>
</dbReference>
<keyword evidence="6 12" id="KW-1133">Transmembrane helix</keyword>
<evidence type="ECO:0000256" key="11">
    <source>
        <dbReference type="ARBA" id="ARBA00023224"/>
    </source>
</evidence>
<evidence type="ECO:0000256" key="13">
    <source>
        <dbReference type="SAM" id="SignalP"/>
    </source>
</evidence>
<protein>
    <submittedName>
        <fullName evidence="15">Type-2 vomeronasal receptor</fullName>
    </submittedName>
</protein>
<dbReference type="Pfam" id="PF00003">
    <property type="entry name" value="7tm_3"/>
    <property type="match status" value="1"/>
</dbReference>
<evidence type="ECO:0000313" key="16">
    <source>
        <dbReference type="Proteomes" id="UP001474421"/>
    </source>
</evidence>
<dbReference type="InterPro" id="IPR001828">
    <property type="entry name" value="ANF_lig-bd_rcpt"/>
</dbReference>
<dbReference type="PRINTS" id="PR00248">
    <property type="entry name" value="GPCRMGR"/>
</dbReference>
<keyword evidence="5 13" id="KW-0732">Signal</keyword>
<keyword evidence="11" id="KW-0807">Transducer</keyword>
<proteinExistence type="inferred from homology"/>
<feature type="signal peptide" evidence="13">
    <location>
        <begin position="1"/>
        <end position="17"/>
    </location>
</feature>
<keyword evidence="7" id="KW-0297">G-protein coupled receptor</keyword>
<dbReference type="EMBL" id="JAOTOJ010000008">
    <property type="protein sequence ID" value="KAK9397914.1"/>
    <property type="molecule type" value="Genomic_DNA"/>
</dbReference>
<name>A0AAW1B7G5_CROAD</name>
<dbReference type="PRINTS" id="PR01535">
    <property type="entry name" value="VOMERONASL2R"/>
</dbReference>
<evidence type="ECO:0000256" key="6">
    <source>
        <dbReference type="ARBA" id="ARBA00022989"/>
    </source>
</evidence>
<comment type="caution">
    <text evidence="15">The sequence shown here is derived from an EMBL/GenBank/DDBJ whole genome shotgun (WGS) entry which is preliminary data.</text>
</comment>
<gene>
    <name evidence="15" type="ORF">NXF25_021275</name>
</gene>
<evidence type="ECO:0000256" key="4">
    <source>
        <dbReference type="ARBA" id="ARBA00022692"/>
    </source>
</evidence>
<dbReference type="InterPro" id="IPR028082">
    <property type="entry name" value="Peripla_BP_I"/>
</dbReference>
<keyword evidence="8 12" id="KW-0472">Membrane</keyword>
<feature type="chain" id="PRO_5043665315" evidence="13">
    <location>
        <begin position="18"/>
        <end position="875"/>
    </location>
</feature>
<feature type="transmembrane region" description="Helical" evidence="12">
    <location>
        <begin position="804"/>
        <end position="824"/>
    </location>
</feature>
<feature type="transmembrane region" description="Helical" evidence="12">
    <location>
        <begin position="830"/>
        <end position="851"/>
    </location>
</feature>
<evidence type="ECO:0000256" key="1">
    <source>
        <dbReference type="ARBA" id="ARBA00004651"/>
    </source>
</evidence>
<dbReference type="AlphaFoldDB" id="A0AAW1B7G5"/>
<dbReference type="InterPro" id="IPR011500">
    <property type="entry name" value="GPCR_3_9-Cys_dom"/>
</dbReference>
<accession>A0AAW1B7G5</accession>
<feature type="transmembrane region" description="Helical" evidence="12">
    <location>
        <begin position="680"/>
        <end position="704"/>
    </location>
</feature>
<evidence type="ECO:0000256" key="10">
    <source>
        <dbReference type="ARBA" id="ARBA00023180"/>
    </source>
</evidence>
<evidence type="ECO:0000259" key="14">
    <source>
        <dbReference type="PROSITE" id="PS50259"/>
    </source>
</evidence>
<dbReference type="CDD" id="cd15283">
    <property type="entry name" value="7tmC_V2R_pheromone"/>
    <property type="match status" value="1"/>
</dbReference>
<keyword evidence="10" id="KW-0325">Glycoprotein</keyword>
<dbReference type="FunFam" id="2.10.50.30:FF:000002">
    <property type="entry name" value="Vomeronasal 2 receptor, h1"/>
    <property type="match status" value="1"/>
</dbReference>
<dbReference type="FunFam" id="3.40.50.2300:FF:000024">
    <property type="entry name" value="Vomeronasal 2, receptor 73"/>
    <property type="match status" value="1"/>
</dbReference>
<keyword evidence="16" id="KW-1185">Reference proteome</keyword>
<dbReference type="Pfam" id="PF07562">
    <property type="entry name" value="NCD3G"/>
    <property type="match status" value="1"/>
</dbReference>
<sequence>MEIFLLYGFMLFPQVVGRSTTVQCFIKNPIPVLHKYYEPGDLIIGGIMSQIYVFSEVMNFDKNPFQSSPSGLMILIQSYQHILALAFAVKEINQNLQLLPNITLGFHTYNSHFKASWTYLASLELLFRKGQFIPNYKCDARNVLLAVIGGAHSHVCLHMATILSVFKIPQIRYGSAPVMNEQTQAVFSHQMFPNRAHQYNGILQLLFYFNWIWIGVIYQNEDITEAFVEKVLPSFSQKGICFDFIERLPKQTFSDYIPESIEEGTKKMKVVMESSAKVVVIHGEIHALMFFRIMKAYVDWDNITMKTKAKVWVMTAQIEFISLPFQRNWDISFLHGALSFALPSKELHGFHRFLQMRNPLSEKKDGFLLEVWQHAFTCLFSDGEIDERVEKQCTGEEKLETLPMTLFGMSITGHSYSIYNAIYAIAHAFHAMHLSSNKQNTLVKAKSLDLINQHPWKLHHYLRSTSFNNSAEEEISFDQNGELVGGFNILNWIMFPNQSFLRVSIGKIDTKESSGKILTIQEDAIVWPGIFNQTRPLSLCNARCHLGYTKSKKEGEQFCCYNCIPCSNGKISDKEDIEDCFECPEDQYPNRFKDGCLPKQITFLSYTEPLGIILAMLAFCFSLFTALVLGIFMKHKETPIVKANNRSLSYILLISLLFSFLCSLLFLGKPEQWKCLLRQTSFGMIFTIAVSCILAKTIIVLFAFMATKPGSRMRKWVGKRFSNSIIFSCSFIQALICIVWLATSPPFPDFDLHSVTEEIILQCNECSPVMFYCILSFMGFLATLSFIVAFLTRKLPNSFNEAKFITFSMLVFCTVWLTFVPTYLSSKGKYMVAVEIFSILASSAGCLGFIFSPKCYIIVLRPELNSKRHLVKVNK</sequence>
<evidence type="ECO:0000256" key="9">
    <source>
        <dbReference type="ARBA" id="ARBA00023170"/>
    </source>
</evidence>
<dbReference type="InterPro" id="IPR038550">
    <property type="entry name" value="GPCR_3_9-Cys_sf"/>
</dbReference>
<feature type="transmembrane region" description="Helical" evidence="12">
    <location>
        <begin position="725"/>
        <end position="743"/>
    </location>
</feature>
<feature type="transmembrane region" description="Helical" evidence="12">
    <location>
        <begin position="648"/>
        <end position="668"/>
    </location>
</feature>
<dbReference type="PROSITE" id="PS00981">
    <property type="entry name" value="G_PROTEIN_RECEP_F3_3"/>
    <property type="match status" value="1"/>
</dbReference>
<dbReference type="Gene3D" id="2.10.50.30">
    <property type="entry name" value="GPCR, family 3, nine cysteines domain"/>
    <property type="match status" value="1"/>
</dbReference>
<dbReference type="GO" id="GO:0004930">
    <property type="term" value="F:G protein-coupled receptor activity"/>
    <property type="evidence" value="ECO:0007669"/>
    <property type="project" value="UniProtKB-KW"/>
</dbReference>
<evidence type="ECO:0000256" key="2">
    <source>
        <dbReference type="ARBA" id="ARBA00007242"/>
    </source>
</evidence>
<dbReference type="PANTHER" id="PTHR24061:SF599">
    <property type="entry name" value="G-PROTEIN COUPLED RECEPTORS FAMILY 3 PROFILE DOMAIN-CONTAINING PROTEIN"/>
    <property type="match status" value="1"/>
</dbReference>
<evidence type="ECO:0000256" key="7">
    <source>
        <dbReference type="ARBA" id="ARBA00023040"/>
    </source>
</evidence>
<comment type="similarity">
    <text evidence="2">Belongs to the G-protein coupled receptor 3 family.</text>
</comment>
<dbReference type="Proteomes" id="UP001474421">
    <property type="component" value="Unassembled WGS sequence"/>
</dbReference>
<dbReference type="InterPro" id="IPR004073">
    <property type="entry name" value="GPCR_3_vmron_rcpt_2"/>
</dbReference>
<feature type="transmembrane region" description="Helical" evidence="12">
    <location>
        <begin position="610"/>
        <end position="632"/>
    </location>
</feature>
<keyword evidence="9 15" id="KW-0675">Receptor</keyword>
<dbReference type="InterPro" id="IPR000068">
    <property type="entry name" value="GPCR_3_Ca_sens_rcpt-rel"/>
</dbReference>
<dbReference type="InterPro" id="IPR017979">
    <property type="entry name" value="GPCR_3_CS"/>
</dbReference>
<dbReference type="PANTHER" id="PTHR24061">
    <property type="entry name" value="CALCIUM-SENSING RECEPTOR-RELATED"/>
    <property type="match status" value="1"/>
</dbReference>
<reference evidence="15 16" key="1">
    <citation type="journal article" date="2024" name="Proc. Natl. Acad. Sci. U.S.A.">
        <title>The genetic regulatory architecture and epigenomic basis for age-related changes in rattlesnake venom.</title>
        <authorList>
            <person name="Hogan M.P."/>
            <person name="Holding M.L."/>
            <person name="Nystrom G.S."/>
            <person name="Colston T.J."/>
            <person name="Bartlett D.A."/>
            <person name="Mason A.J."/>
            <person name="Ellsworth S.A."/>
            <person name="Rautsaw R.M."/>
            <person name="Lawrence K.C."/>
            <person name="Strickland J.L."/>
            <person name="He B."/>
            <person name="Fraser P."/>
            <person name="Margres M.J."/>
            <person name="Gilbert D.M."/>
            <person name="Gibbs H.L."/>
            <person name="Parkinson C.L."/>
            <person name="Rokyta D.R."/>
        </authorList>
    </citation>
    <scope>NUCLEOTIDE SEQUENCE [LARGE SCALE GENOMIC DNA]</scope>
    <source>
        <strain evidence="15">DRR0105</strain>
    </source>
</reference>
<feature type="transmembrane region" description="Helical" evidence="12">
    <location>
        <begin position="769"/>
        <end position="792"/>
    </location>
</feature>
<dbReference type="InterPro" id="IPR017978">
    <property type="entry name" value="GPCR_3_C"/>
</dbReference>
<dbReference type="InterPro" id="IPR000337">
    <property type="entry name" value="GPCR_3"/>
</dbReference>
<evidence type="ECO:0000256" key="8">
    <source>
        <dbReference type="ARBA" id="ARBA00023136"/>
    </source>
</evidence>
<dbReference type="Pfam" id="PF01094">
    <property type="entry name" value="ANF_receptor"/>
    <property type="match status" value="1"/>
</dbReference>